<dbReference type="EMBL" id="JAWZSR010000005">
    <property type="protein sequence ID" value="MDX8046348.1"/>
    <property type="molecule type" value="Genomic_DNA"/>
</dbReference>
<sequence>MKRTAEITLSIIGSVLYLIGALFGGIFRMFEGNEELREEIMNDPQVQQTDIGDVQLILDTMGSFGTVIVVSSIIAIVVGIVASILFKGNNKPVIASILLLVTSVVIIFITYGLGIFAGIFFIIAGIMGLARKPKQEVNMEQY</sequence>
<evidence type="ECO:0000313" key="2">
    <source>
        <dbReference type="Proteomes" id="UP001277972"/>
    </source>
</evidence>
<dbReference type="Proteomes" id="UP001277972">
    <property type="component" value="Unassembled WGS sequence"/>
</dbReference>
<name>A0ACC6M5T6_9BACI</name>
<protein>
    <submittedName>
        <fullName evidence="1">DUF4064 domain-containing protein</fullName>
    </submittedName>
</protein>
<accession>A0ACC6M5T6</accession>
<comment type="caution">
    <text evidence="1">The sequence shown here is derived from an EMBL/GenBank/DDBJ whole genome shotgun (WGS) entry which is preliminary data.</text>
</comment>
<proteinExistence type="predicted"/>
<reference evidence="1" key="1">
    <citation type="submission" date="2023-11" db="EMBL/GenBank/DDBJ databases">
        <title>Gracilibacillus pellucida a moderately halophilic bacterium isolated from saline soil in Xinjiang province.</title>
        <authorList>
            <person name="Zhang Z."/>
            <person name="Tan F."/>
            <person name="Wang Y."/>
            <person name="Xia M."/>
        </authorList>
    </citation>
    <scope>NUCLEOTIDE SEQUENCE</scope>
    <source>
        <strain evidence="1">S3-1-1</strain>
    </source>
</reference>
<keyword evidence="2" id="KW-1185">Reference proteome</keyword>
<evidence type="ECO:0000313" key="1">
    <source>
        <dbReference type="EMBL" id="MDX8046348.1"/>
    </source>
</evidence>
<organism evidence="1 2">
    <name type="scientific">Gracilibacillus pellucidus</name>
    <dbReference type="NCBI Taxonomy" id="3095368"/>
    <lineage>
        <taxon>Bacteria</taxon>
        <taxon>Bacillati</taxon>
        <taxon>Bacillota</taxon>
        <taxon>Bacilli</taxon>
        <taxon>Bacillales</taxon>
        <taxon>Bacillaceae</taxon>
        <taxon>Gracilibacillus</taxon>
    </lineage>
</organism>
<gene>
    <name evidence="1" type="ORF">SH601_10185</name>
</gene>